<name>A0ABT9YME3_9BACI</name>
<dbReference type="RefSeq" id="WP_306985603.1">
    <property type="nucleotide sequence ID" value="NZ_JAUSUA010000008.1"/>
</dbReference>
<accession>A0ABT9YME3</accession>
<reference evidence="1 2" key="1">
    <citation type="submission" date="2023-07" db="EMBL/GenBank/DDBJ databases">
        <title>Genomic Encyclopedia of Type Strains, Phase IV (KMG-IV): sequencing the most valuable type-strain genomes for metagenomic binning, comparative biology and taxonomic classification.</title>
        <authorList>
            <person name="Goeker M."/>
        </authorList>
    </citation>
    <scope>NUCLEOTIDE SEQUENCE [LARGE SCALE GENOMIC DNA]</scope>
    <source>
        <strain evidence="1 2">DSM 19154</strain>
    </source>
</reference>
<gene>
    <name evidence="1" type="ORF">J2S05_003878</name>
</gene>
<dbReference type="Proteomes" id="UP001225034">
    <property type="component" value="Unassembled WGS sequence"/>
</dbReference>
<keyword evidence="2" id="KW-1185">Reference proteome</keyword>
<protein>
    <submittedName>
        <fullName evidence="1">Uncharacterized protein</fullName>
    </submittedName>
</protein>
<dbReference type="EMBL" id="JAUSUA010000008">
    <property type="protein sequence ID" value="MDQ0209043.1"/>
    <property type="molecule type" value="Genomic_DNA"/>
</dbReference>
<organism evidence="1 2">
    <name type="scientific">Alkalicoccobacillus murimartini</name>
    <dbReference type="NCBI Taxonomy" id="171685"/>
    <lineage>
        <taxon>Bacteria</taxon>
        <taxon>Bacillati</taxon>
        <taxon>Bacillota</taxon>
        <taxon>Bacilli</taxon>
        <taxon>Bacillales</taxon>
        <taxon>Bacillaceae</taxon>
        <taxon>Alkalicoccobacillus</taxon>
    </lineage>
</organism>
<sequence>MSDSAGVTLGKKTCSQSEVEKGIGEYWFDKETFFEVKSEISMSSESEEQNLDSAVTAGDTVFEYELNPDFDETLFQVPEDLEVVDSEVGDTIGE</sequence>
<proteinExistence type="predicted"/>
<evidence type="ECO:0000313" key="1">
    <source>
        <dbReference type="EMBL" id="MDQ0209043.1"/>
    </source>
</evidence>
<comment type="caution">
    <text evidence="1">The sequence shown here is derived from an EMBL/GenBank/DDBJ whole genome shotgun (WGS) entry which is preliminary data.</text>
</comment>
<evidence type="ECO:0000313" key="2">
    <source>
        <dbReference type="Proteomes" id="UP001225034"/>
    </source>
</evidence>